<feature type="compositionally biased region" description="Polar residues" evidence="9">
    <location>
        <begin position="1"/>
        <end position="12"/>
    </location>
</feature>
<evidence type="ECO:0000259" key="10">
    <source>
        <dbReference type="PROSITE" id="PS50126"/>
    </source>
</evidence>
<dbReference type="InterPro" id="IPR050180">
    <property type="entry name" value="RNR_Ribonuclease"/>
</dbReference>
<dbReference type="Proteomes" id="UP001239782">
    <property type="component" value="Chromosome"/>
</dbReference>
<keyword evidence="4 8" id="KW-0540">Nuclease</keyword>
<dbReference type="Gene3D" id="2.40.50.140">
    <property type="entry name" value="Nucleic acid-binding proteins"/>
    <property type="match status" value="2"/>
</dbReference>
<dbReference type="EC" id="3.1.13.1" evidence="8"/>
<dbReference type="InterPro" id="IPR013223">
    <property type="entry name" value="RNase_B_OB_dom"/>
</dbReference>
<dbReference type="Pfam" id="PF17876">
    <property type="entry name" value="CSD2"/>
    <property type="match status" value="1"/>
</dbReference>
<dbReference type="InterPro" id="IPR011805">
    <property type="entry name" value="RNase_R"/>
</dbReference>
<dbReference type="InterPro" id="IPR001900">
    <property type="entry name" value="RNase_II/R"/>
</dbReference>
<dbReference type="EMBL" id="CP133548">
    <property type="protein sequence ID" value="WMS88727.1"/>
    <property type="molecule type" value="Genomic_DNA"/>
</dbReference>
<feature type="compositionally biased region" description="Basic residues" evidence="9">
    <location>
        <begin position="796"/>
        <end position="806"/>
    </location>
</feature>
<dbReference type="Pfam" id="PF00773">
    <property type="entry name" value="RNB"/>
    <property type="match status" value="1"/>
</dbReference>
<keyword evidence="7 8" id="KW-0694">RNA-binding</keyword>
<sequence>MPKKNSTNNSGRASKAKAAQSSPETSGTHDDPHFDREAQKYDNPIPSREFIIDFLKQHAGPAHFPEIMAGLGLSEEQDLIALSRRLKAMERDGQVIRNRRGAYGPVNKLSLVTGKVIAHKDGFGFFTPDEGGDDWFINAREMRKVFHGEKVVCRARGVDHRGRVEAKIVEILESEQPIQLVGRYFQESGIHFVKPDDSRFSQDILIPPGQTSGATEGQVVVARITTRPSDKTQPVGAIVQVLGEYLAPGMEIDIAIHNYGIRRDWPDAVQDEVQALSPEVAEKYKLNRVDLRHLPLVTIDGEDARDFDDAVYCEWKESGGWRLWVAIADVSHYVQPGSALDDEASQRGNSVYFPEYVVPMLPEQISNGLCSLNPKVDRLCMVCEVTISSKGKISGYQFYSAVMHSKARLTYNKVWAILNGDDELRKEYAELVPHLENLYDLYQVRAKERHKRGAIEFETVETQIVFNENRKIDRVVPVIRNDAHRIIEECMICANVAAARFFLKHKIPGMFRIHEGPSEKKLEDLRSFLGEMGLFLFGGGTPEPGDYAELLRNVQERPDVEQIQTMLLRSMSQAVYSPDNIGHFGLAFKAYTHFTSPIRRYPDLLVHRVIKSYLTKQDPEHNYSGAVSYSHEQLTQFGEICSGTERNADMATRDVMDWLKCEFMSSHIGHEYMGEVVAVTNFGLFVRIQEFHIDGLVHITALGRDYFNFDAGKQRLVGEKTRVVYQLGDEVKIIVASVDLEDRKIDFDLVPDDEQRKAAPLSEREKLYRRAQSKASGEQREGRGRSNSKSGDGKKRSPKKKTTPKGKKSERANKSKKKSGKKISSNKNTRKKTKR</sequence>
<dbReference type="SUPFAM" id="SSF50249">
    <property type="entry name" value="Nucleic acid-binding proteins"/>
    <property type="match status" value="4"/>
</dbReference>
<dbReference type="NCBIfam" id="TIGR00358">
    <property type="entry name" value="3_prime_RNase"/>
    <property type="match status" value="1"/>
</dbReference>
<evidence type="ECO:0000256" key="6">
    <source>
        <dbReference type="ARBA" id="ARBA00022839"/>
    </source>
</evidence>
<evidence type="ECO:0000256" key="7">
    <source>
        <dbReference type="ARBA" id="ARBA00022884"/>
    </source>
</evidence>
<dbReference type="InterPro" id="IPR040476">
    <property type="entry name" value="CSD2"/>
</dbReference>
<evidence type="ECO:0000256" key="1">
    <source>
        <dbReference type="ARBA" id="ARBA00001849"/>
    </source>
</evidence>
<feature type="region of interest" description="Disordered" evidence="9">
    <location>
        <begin position="755"/>
        <end position="835"/>
    </location>
</feature>
<dbReference type="PROSITE" id="PS01175">
    <property type="entry name" value="RIBONUCLEASE_II"/>
    <property type="match status" value="1"/>
</dbReference>
<gene>
    <name evidence="8 11" type="primary">rnr</name>
    <name evidence="11" type="ORF">Q9312_07370</name>
</gene>
<dbReference type="GO" id="GO:0003723">
    <property type="term" value="F:RNA binding"/>
    <property type="evidence" value="ECO:0007669"/>
    <property type="project" value="UniProtKB-UniRule"/>
</dbReference>
<dbReference type="GO" id="GO:0006402">
    <property type="term" value="P:mRNA catabolic process"/>
    <property type="evidence" value="ECO:0007669"/>
    <property type="project" value="TreeGrafter"/>
</dbReference>
<dbReference type="SMART" id="SM00955">
    <property type="entry name" value="RNB"/>
    <property type="match status" value="1"/>
</dbReference>
<keyword evidence="6 8" id="KW-0269">Exonuclease</keyword>
<dbReference type="PANTHER" id="PTHR23355">
    <property type="entry name" value="RIBONUCLEASE"/>
    <property type="match status" value="1"/>
</dbReference>
<feature type="region of interest" description="Disordered" evidence="9">
    <location>
        <begin position="1"/>
        <end position="42"/>
    </location>
</feature>
<keyword evidence="3 8" id="KW-0963">Cytoplasm</keyword>
<feature type="domain" description="S1 motif" evidence="10">
    <location>
        <begin position="669"/>
        <end position="750"/>
    </location>
</feature>
<evidence type="ECO:0000256" key="3">
    <source>
        <dbReference type="ARBA" id="ARBA00022490"/>
    </source>
</evidence>
<reference evidence="11 12" key="1">
    <citation type="submission" date="2023-08" db="EMBL/GenBank/DDBJ databases">
        <title>Pleionea litopenaei sp. nov., isolated from stomach of juvenile Litopenaeus vannamei.</title>
        <authorList>
            <person name="Rho A.M."/>
            <person name="Hwang C.Y."/>
        </authorList>
    </citation>
    <scope>NUCLEOTIDE SEQUENCE [LARGE SCALE GENOMIC DNA]</scope>
    <source>
        <strain evidence="11 12">HL-JVS1</strain>
    </source>
</reference>
<dbReference type="Pfam" id="PF08206">
    <property type="entry name" value="OB_RNB"/>
    <property type="match status" value="1"/>
</dbReference>
<dbReference type="GO" id="GO:0008859">
    <property type="term" value="F:exoribonuclease II activity"/>
    <property type="evidence" value="ECO:0007669"/>
    <property type="project" value="UniProtKB-UniRule"/>
</dbReference>
<dbReference type="NCBIfam" id="TIGR02063">
    <property type="entry name" value="RNase_R"/>
    <property type="match status" value="1"/>
</dbReference>
<evidence type="ECO:0000256" key="2">
    <source>
        <dbReference type="ARBA" id="ARBA00004496"/>
    </source>
</evidence>
<dbReference type="PANTHER" id="PTHR23355:SF9">
    <property type="entry name" value="DIS3-LIKE EXONUCLEASE 2"/>
    <property type="match status" value="1"/>
</dbReference>
<dbReference type="GO" id="GO:0005829">
    <property type="term" value="C:cytosol"/>
    <property type="evidence" value="ECO:0007669"/>
    <property type="project" value="UniProtKB-ARBA"/>
</dbReference>
<evidence type="ECO:0000256" key="5">
    <source>
        <dbReference type="ARBA" id="ARBA00022801"/>
    </source>
</evidence>
<dbReference type="HAMAP" id="MF_01895">
    <property type="entry name" value="RNase_R"/>
    <property type="match status" value="1"/>
</dbReference>
<keyword evidence="5 8" id="KW-0378">Hydrolase</keyword>
<comment type="similarity">
    <text evidence="8">Belongs to the RNR ribonuclease family. RNase R subfamily.</text>
</comment>
<comment type="catalytic activity">
    <reaction evidence="1 8">
        <text>Exonucleolytic cleavage in the 3'- to 5'-direction to yield nucleoside 5'-phosphates.</text>
        <dbReference type="EC" id="3.1.13.1"/>
    </reaction>
</comment>
<evidence type="ECO:0000256" key="4">
    <source>
        <dbReference type="ARBA" id="ARBA00022722"/>
    </source>
</evidence>
<proteinExistence type="inferred from homology"/>
<dbReference type="InterPro" id="IPR003029">
    <property type="entry name" value="S1_domain"/>
</dbReference>
<feature type="compositionally biased region" description="Basic and acidic residues" evidence="9">
    <location>
        <begin position="755"/>
        <end position="768"/>
    </location>
</feature>
<dbReference type="Pfam" id="PF00575">
    <property type="entry name" value="S1"/>
    <property type="match status" value="1"/>
</dbReference>
<comment type="subcellular location">
    <subcellularLocation>
        <location evidence="2 8">Cytoplasm</location>
    </subcellularLocation>
</comment>
<accession>A0AA51RW73</accession>
<evidence type="ECO:0000256" key="9">
    <source>
        <dbReference type="SAM" id="MobiDB-lite"/>
    </source>
</evidence>
<dbReference type="InterPro" id="IPR012340">
    <property type="entry name" value="NA-bd_OB-fold"/>
</dbReference>
<organism evidence="11 12">
    <name type="scientific">Pleionea litopenaei</name>
    <dbReference type="NCBI Taxonomy" id="3070815"/>
    <lineage>
        <taxon>Bacteria</taxon>
        <taxon>Pseudomonadati</taxon>
        <taxon>Pseudomonadota</taxon>
        <taxon>Gammaproteobacteria</taxon>
        <taxon>Oceanospirillales</taxon>
        <taxon>Pleioneaceae</taxon>
        <taxon>Pleionea</taxon>
    </lineage>
</organism>
<evidence type="ECO:0000313" key="11">
    <source>
        <dbReference type="EMBL" id="WMS88727.1"/>
    </source>
</evidence>
<dbReference type="SMART" id="SM00316">
    <property type="entry name" value="S1"/>
    <property type="match status" value="2"/>
</dbReference>
<protein>
    <recommendedName>
        <fullName evidence="8">Ribonuclease R</fullName>
        <shortName evidence="8">RNase R</shortName>
        <ecNumber evidence="8">3.1.13.1</ecNumber>
    </recommendedName>
</protein>
<name>A0AA51RW73_9GAMM</name>
<comment type="function">
    <text evidence="8">3'-5' exoribonuclease that releases 5'-nucleoside monophosphates and is involved in maturation of structured RNAs.</text>
</comment>
<dbReference type="InterPro" id="IPR011129">
    <property type="entry name" value="CSD"/>
</dbReference>
<dbReference type="KEGG" id="plei:Q9312_07370"/>
<dbReference type="InterPro" id="IPR022966">
    <property type="entry name" value="RNase_II/R_CS"/>
</dbReference>
<dbReference type="SMART" id="SM00357">
    <property type="entry name" value="CSP"/>
    <property type="match status" value="1"/>
</dbReference>
<dbReference type="AlphaFoldDB" id="A0AA51RW73"/>
<dbReference type="InterPro" id="IPR004476">
    <property type="entry name" value="RNase_II/RNase_R"/>
</dbReference>
<feature type="compositionally biased region" description="Basic and acidic residues" evidence="9">
    <location>
        <begin position="27"/>
        <end position="40"/>
    </location>
</feature>
<evidence type="ECO:0000313" key="12">
    <source>
        <dbReference type="Proteomes" id="UP001239782"/>
    </source>
</evidence>
<dbReference type="NCBIfam" id="NF008648">
    <property type="entry name" value="PRK11642.1"/>
    <property type="match status" value="1"/>
</dbReference>
<dbReference type="CDD" id="cd04471">
    <property type="entry name" value="S1_RNase_R"/>
    <property type="match status" value="1"/>
</dbReference>
<evidence type="ECO:0000256" key="8">
    <source>
        <dbReference type="HAMAP-Rule" id="MF_01895"/>
    </source>
</evidence>
<dbReference type="PROSITE" id="PS50126">
    <property type="entry name" value="S1"/>
    <property type="match status" value="1"/>
</dbReference>
<dbReference type="RefSeq" id="WP_309203947.1">
    <property type="nucleotide sequence ID" value="NZ_CP133548.1"/>
</dbReference>
<keyword evidence="12" id="KW-1185">Reference proteome</keyword>